<comment type="caution">
    <text evidence="2">The sequence shown here is derived from an EMBL/GenBank/DDBJ whole genome shotgun (WGS) entry which is preliminary data.</text>
</comment>
<evidence type="ECO:0008006" key="4">
    <source>
        <dbReference type="Google" id="ProtNLM"/>
    </source>
</evidence>
<evidence type="ECO:0000313" key="3">
    <source>
        <dbReference type="Proteomes" id="UP000299102"/>
    </source>
</evidence>
<dbReference type="OrthoDB" id="10017160at2759"/>
<dbReference type="EMBL" id="BGZK01000290">
    <property type="protein sequence ID" value="GBP34576.1"/>
    <property type="molecule type" value="Genomic_DNA"/>
</dbReference>
<evidence type="ECO:0000313" key="2">
    <source>
        <dbReference type="EMBL" id="GBP34576.1"/>
    </source>
</evidence>
<name>A0A4C1V7X0_EUMVA</name>
<keyword evidence="3" id="KW-1185">Reference proteome</keyword>
<sequence>MSFGAHFQSSLLDVVSASVVRVVSYSRPSLGQLRGLKVPDPRSYIKRCQEGTTQQELKPMTQKEKLLLAFHDETSSLATFCTWFNQFKRGRTNLTDDLPEERPSMATAENNFSAVQLMKETAKRDLSADLDQLRHRNESNTNLSRSPEGFASRSERLSLFPAPHASDGTYRSPRKCAERPGFWRGHRRNRSLRHLGRHFNFPEDPIRLLHPGKEAFGDFTRASLVCCRLLGEGGPPAELVHTFVTHDSGMRSNPELAHSPAFRNSYGDVAPSFVSQRMIGSRAGQYLQGRPGVTENIDQPVLTFLHPPYRSLQLNYLRLVNRAEGIKPERRVPDLLSVPPFRQGRTDFALYSASVGVDLRPDHCKTVHCLEVEVLDALVPDLGHVRRVRQVTEIHGHLELPVDKSVP</sequence>
<reference evidence="2 3" key="1">
    <citation type="journal article" date="2019" name="Commun. Biol.">
        <title>The bagworm genome reveals a unique fibroin gene that provides high tensile strength.</title>
        <authorList>
            <person name="Kono N."/>
            <person name="Nakamura H."/>
            <person name="Ohtoshi R."/>
            <person name="Tomita M."/>
            <person name="Numata K."/>
            <person name="Arakawa K."/>
        </authorList>
    </citation>
    <scope>NUCLEOTIDE SEQUENCE [LARGE SCALE GENOMIC DNA]</scope>
</reference>
<evidence type="ECO:0000256" key="1">
    <source>
        <dbReference type="SAM" id="MobiDB-lite"/>
    </source>
</evidence>
<dbReference type="AlphaFoldDB" id="A0A4C1V7X0"/>
<organism evidence="2 3">
    <name type="scientific">Eumeta variegata</name>
    <name type="common">Bagworm moth</name>
    <name type="synonym">Eumeta japonica</name>
    <dbReference type="NCBI Taxonomy" id="151549"/>
    <lineage>
        <taxon>Eukaryota</taxon>
        <taxon>Metazoa</taxon>
        <taxon>Ecdysozoa</taxon>
        <taxon>Arthropoda</taxon>
        <taxon>Hexapoda</taxon>
        <taxon>Insecta</taxon>
        <taxon>Pterygota</taxon>
        <taxon>Neoptera</taxon>
        <taxon>Endopterygota</taxon>
        <taxon>Lepidoptera</taxon>
        <taxon>Glossata</taxon>
        <taxon>Ditrysia</taxon>
        <taxon>Tineoidea</taxon>
        <taxon>Psychidae</taxon>
        <taxon>Oiketicinae</taxon>
        <taxon>Eumeta</taxon>
    </lineage>
</organism>
<protein>
    <recommendedName>
        <fullName evidence="4">Mos1 transposase HTH domain-containing protein</fullName>
    </recommendedName>
</protein>
<gene>
    <name evidence="2" type="ORF">EVAR_85296_1</name>
</gene>
<feature type="region of interest" description="Disordered" evidence="1">
    <location>
        <begin position="130"/>
        <end position="152"/>
    </location>
</feature>
<dbReference type="Proteomes" id="UP000299102">
    <property type="component" value="Unassembled WGS sequence"/>
</dbReference>
<proteinExistence type="predicted"/>
<accession>A0A4C1V7X0</accession>